<dbReference type="GO" id="GO:0004672">
    <property type="term" value="F:protein kinase activity"/>
    <property type="evidence" value="ECO:0007669"/>
    <property type="project" value="InterPro"/>
</dbReference>
<protein>
    <recommendedName>
        <fullName evidence="1">Protein kinase domain-containing protein</fullName>
    </recommendedName>
</protein>
<dbReference type="SUPFAM" id="SSF56112">
    <property type="entry name" value="Protein kinase-like (PK-like)"/>
    <property type="match status" value="1"/>
</dbReference>
<comment type="caution">
    <text evidence="2">The sequence shown here is derived from an EMBL/GenBank/DDBJ whole genome shotgun (WGS) entry which is preliminary data.</text>
</comment>
<feature type="domain" description="Protein kinase" evidence="1">
    <location>
        <begin position="1"/>
        <end position="154"/>
    </location>
</feature>
<gene>
    <name evidence="2" type="ORF">DCAF_LOCUS145</name>
</gene>
<dbReference type="PROSITE" id="PS50011">
    <property type="entry name" value="PROTEIN_KINASE_DOM"/>
    <property type="match status" value="1"/>
</dbReference>
<dbReference type="InterPro" id="IPR000719">
    <property type="entry name" value="Prot_kinase_dom"/>
</dbReference>
<evidence type="ECO:0000313" key="2">
    <source>
        <dbReference type="EMBL" id="CAK7322535.1"/>
    </source>
</evidence>
<organism evidence="2 3">
    <name type="scientific">Dovyalis caffra</name>
    <dbReference type="NCBI Taxonomy" id="77055"/>
    <lineage>
        <taxon>Eukaryota</taxon>
        <taxon>Viridiplantae</taxon>
        <taxon>Streptophyta</taxon>
        <taxon>Embryophyta</taxon>
        <taxon>Tracheophyta</taxon>
        <taxon>Spermatophyta</taxon>
        <taxon>Magnoliopsida</taxon>
        <taxon>eudicotyledons</taxon>
        <taxon>Gunneridae</taxon>
        <taxon>Pentapetalae</taxon>
        <taxon>rosids</taxon>
        <taxon>fabids</taxon>
        <taxon>Malpighiales</taxon>
        <taxon>Salicaceae</taxon>
        <taxon>Flacourtieae</taxon>
        <taxon>Dovyalis</taxon>
    </lineage>
</organism>
<keyword evidence="3" id="KW-1185">Reference proteome</keyword>
<proteinExistence type="predicted"/>
<dbReference type="Proteomes" id="UP001314170">
    <property type="component" value="Unassembled WGS sequence"/>
</dbReference>
<evidence type="ECO:0000259" key="1">
    <source>
        <dbReference type="PROSITE" id="PS50011"/>
    </source>
</evidence>
<dbReference type="InterPro" id="IPR011009">
    <property type="entry name" value="Kinase-like_dom_sf"/>
</dbReference>
<reference evidence="2 3" key="1">
    <citation type="submission" date="2024-01" db="EMBL/GenBank/DDBJ databases">
        <authorList>
            <person name="Waweru B."/>
        </authorList>
    </citation>
    <scope>NUCLEOTIDE SEQUENCE [LARGE SCALE GENOMIC DNA]</scope>
</reference>
<dbReference type="GO" id="GO:0005524">
    <property type="term" value="F:ATP binding"/>
    <property type="evidence" value="ECO:0007669"/>
    <property type="project" value="InterPro"/>
</dbReference>
<dbReference type="Pfam" id="PF07714">
    <property type="entry name" value="PK_Tyr_Ser-Thr"/>
    <property type="match status" value="1"/>
</dbReference>
<accession>A0AAV1QNW2</accession>
<name>A0AAV1QNW2_9ROSI</name>
<evidence type="ECO:0000313" key="3">
    <source>
        <dbReference type="Proteomes" id="UP001314170"/>
    </source>
</evidence>
<dbReference type="Gene3D" id="1.10.510.10">
    <property type="entry name" value="Transferase(Phosphotransferase) domain 1"/>
    <property type="match status" value="1"/>
</dbReference>
<dbReference type="AlphaFoldDB" id="A0AAV1QNW2"/>
<dbReference type="PANTHER" id="PTHR45631">
    <property type="entry name" value="OS07G0107800 PROTEIN-RELATED"/>
    <property type="match status" value="1"/>
</dbReference>
<dbReference type="EMBL" id="CAWUPB010000026">
    <property type="protein sequence ID" value="CAK7322535.1"/>
    <property type="molecule type" value="Genomic_DNA"/>
</dbReference>
<dbReference type="InterPro" id="IPR001245">
    <property type="entry name" value="Ser-Thr/Tyr_kinase_cat_dom"/>
</dbReference>
<dbReference type="PANTHER" id="PTHR45631:SF212">
    <property type="entry name" value="PROTEIN KINASE DOMAIN-CONTAINING PROTEIN"/>
    <property type="match status" value="1"/>
</dbReference>
<sequence length="154" mass="17907">MQVQLLMIVHHRNLVSLIAYCDEHGNMALVYEYMANGNLREHLSGRKEHKFVELERKASNCSRRSTRFRSSGNLNKKSDVYSFGILLLELRRVQHSHPSMVQRADMSYVLIELKECLAMEVSSERTLTQNRSTRMRDSIEMNLVLVTDMAPHAR</sequence>